<dbReference type="InterPro" id="IPR011249">
    <property type="entry name" value="Metalloenz_LuxS/M16"/>
</dbReference>
<gene>
    <name evidence="4" type="ORF">ELD05_06330</name>
</gene>
<dbReference type="EMBL" id="CP034791">
    <property type="protein sequence ID" value="AZT90289.1"/>
    <property type="molecule type" value="Genomic_DNA"/>
</dbReference>
<dbReference type="InterPro" id="IPR007863">
    <property type="entry name" value="Peptidase_M16_C"/>
</dbReference>
<comment type="similarity">
    <text evidence="1">Belongs to the peptidase M16 family.</text>
</comment>
<evidence type="ECO:0000259" key="2">
    <source>
        <dbReference type="Pfam" id="PF00675"/>
    </source>
</evidence>
<dbReference type="PANTHER" id="PTHR11851">
    <property type="entry name" value="METALLOPROTEASE"/>
    <property type="match status" value="1"/>
</dbReference>
<dbReference type="Pfam" id="PF05193">
    <property type="entry name" value="Peptidase_M16_C"/>
    <property type="match status" value="1"/>
</dbReference>
<evidence type="ECO:0000313" key="5">
    <source>
        <dbReference type="Proteomes" id="UP000282930"/>
    </source>
</evidence>
<dbReference type="AlphaFoldDB" id="A0A3T0D5F4"/>
<accession>A0A3T0D5F4</accession>
<dbReference type="KEGG" id="ccha:ELD05_06330"/>
<feature type="domain" description="Peptidase M16 C-terminal" evidence="3">
    <location>
        <begin position="166"/>
        <end position="341"/>
    </location>
</feature>
<protein>
    <submittedName>
        <fullName evidence="4">Insulinase family protein</fullName>
    </submittedName>
</protein>
<dbReference type="FunFam" id="3.30.830.10:FF:000008">
    <property type="entry name" value="Mitochondrial-processing peptidase subunit beta"/>
    <property type="match status" value="1"/>
</dbReference>
<dbReference type="RefSeq" id="WP_127351768.1">
    <property type="nucleotide sequence ID" value="NZ_CP034791.1"/>
</dbReference>
<dbReference type="SUPFAM" id="SSF63411">
    <property type="entry name" value="LuxS/MPP-like metallohydrolase"/>
    <property type="match status" value="2"/>
</dbReference>
<evidence type="ECO:0000256" key="1">
    <source>
        <dbReference type="ARBA" id="ARBA00007261"/>
    </source>
</evidence>
<dbReference type="InterPro" id="IPR011765">
    <property type="entry name" value="Pept_M16_N"/>
</dbReference>
<organism evidence="4 5">
    <name type="scientific">Caldicellulosiruptor changbaiensis</name>
    <dbReference type="NCBI Taxonomy" id="1222016"/>
    <lineage>
        <taxon>Bacteria</taxon>
        <taxon>Bacillati</taxon>
        <taxon>Bacillota</taxon>
        <taxon>Bacillota incertae sedis</taxon>
        <taxon>Caldicellulosiruptorales</taxon>
        <taxon>Caldicellulosiruptoraceae</taxon>
        <taxon>Caldicellulosiruptor</taxon>
    </lineage>
</organism>
<dbReference type="Gene3D" id="3.30.830.10">
    <property type="entry name" value="Metalloenzyme, LuxS/M16 peptidase-like"/>
    <property type="match status" value="2"/>
</dbReference>
<dbReference type="Pfam" id="PF00675">
    <property type="entry name" value="Peptidase_M16"/>
    <property type="match status" value="1"/>
</dbReference>
<dbReference type="InterPro" id="IPR050361">
    <property type="entry name" value="MPP/UQCRC_Complex"/>
</dbReference>
<evidence type="ECO:0000313" key="4">
    <source>
        <dbReference type="EMBL" id="AZT90289.1"/>
    </source>
</evidence>
<feature type="domain" description="Peptidase M16 N-terminal" evidence="2">
    <location>
        <begin position="14"/>
        <end position="158"/>
    </location>
</feature>
<dbReference type="Proteomes" id="UP000282930">
    <property type="component" value="Chromosome"/>
</dbReference>
<sequence length="423" mass="48421">MINLYKLDNNLRLVYEKVDTVKTVSVGAWILAGSRYETKSENGISHFIEHILFKGTKNRSSKEIVYEIESIGGQINAFTAKEYTCFYVRVLDEFLEKAFEILSDLLLNPLINPEDIEKEKTVIIEEINMSKDDPEEILYQALNDLIWKGETLSYPIIGKESTVKRIDRNKILNFMRKRYKPENVVISVAGNFDEAHLIDLCERYFGSWERYLKSKDTNNSSEPIFKRGAVIKSKKSDQAQIAIAFEGFGQEDENVYKLLVVSNILGGGMSSRLFQKIREELGLVYSINSFVSTYKDVGMLIVYAGTNPKNIGVVYKEILNQIKLLIRGNLTHDEVEVAKQQIKGSIIFGLENTSSRMSNLGKNMLLLNRIIEMQEIINMINSIKFDQVMDIVREVLTKEFSVAVVGNKKEIDSKIFEERLVTE</sequence>
<proteinExistence type="inferred from homology"/>
<evidence type="ECO:0000259" key="3">
    <source>
        <dbReference type="Pfam" id="PF05193"/>
    </source>
</evidence>
<dbReference type="GO" id="GO:0046872">
    <property type="term" value="F:metal ion binding"/>
    <property type="evidence" value="ECO:0007669"/>
    <property type="project" value="InterPro"/>
</dbReference>
<name>A0A3T0D5F4_9FIRM</name>
<keyword evidence="5" id="KW-1185">Reference proteome</keyword>
<dbReference type="PANTHER" id="PTHR11851:SF49">
    <property type="entry name" value="MITOCHONDRIAL-PROCESSING PEPTIDASE SUBUNIT ALPHA"/>
    <property type="match status" value="1"/>
</dbReference>
<reference evidence="4 5" key="1">
    <citation type="submission" date="2018-12" db="EMBL/GenBank/DDBJ databases">
        <title>Genome sequence from the cellulolytic species, Caldicellulosiruptor changbaiensis.</title>
        <authorList>
            <person name="Blumer-Schuette S.E."/>
            <person name="Mendoza C."/>
        </authorList>
    </citation>
    <scope>NUCLEOTIDE SEQUENCE [LARGE SCALE GENOMIC DNA]</scope>
    <source>
        <strain evidence="4 5">CBS-Z</strain>
    </source>
</reference>